<evidence type="ECO:0000313" key="4">
    <source>
        <dbReference type="Proteomes" id="UP000226191"/>
    </source>
</evidence>
<proteinExistence type="predicted"/>
<evidence type="ECO:0000313" key="3">
    <source>
        <dbReference type="EMBL" id="PGF36336.1"/>
    </source>
</evidence>
<dbReference type="AlphaFoldDB" id="A0A8B2VJC8"/>
<dbReference type="Proteomes" id="UP000226191">
    <property type="component" value="Unassembled WGS sequence"/>
</dbReference>
<dbReference type="Gene3D" id="3.40.50.1240">
    <property type="entry name" value="Phosphoglycerate mutase-like"/>
    <property type="match status" value="1"/>
</dbReference>
<dbReference type="GeneID" id="92856818"/>
<evidence type="ECO:0000313" key="2">
    <source>
        <dbReference type="EMBL" id="AXM06304.1"/>
    </source>
</evidence>
<accession>A0A8B2VJC8</accession>
<dbReference type="EMBL" id="MVCE01000001">
    <property type="protein sequence ID" value="PGF36336.1"/>
    <property type="molecule type" value="Genomic_DNA"/>
</dbReference>
<reference evidence="2 5" key="2">
    <citation type="submission" date="2018-08" db="EMBL/GenBank/DDBJ databases">
        <title>Genome sequencing of Cutibacterium acnes KCOM 1315.</title>
        <authorList>
            <person name="Kook J.-K."/>
            <person name="Park S.-N."/>
            <person name="Lim Y.K."/>
        </authorList>
    </citation>
    <scope>NUCLEOTIDE SEQUENCE [LARGE SCALE GENOMIC DNA]</scope>
    <source>
        <strain evidence="2 5">KCOM 1315</strain>
    </source>
</reference>
<name>A0A8B2VJC8_CUTAC</name>
<evidence type="ECO:0000256" key="1">
    <source>
        <dbReference type="PIRSR" id="PIRSR613078-2"/>
    </source>
</evidence>
<feature type="binding site" evidence="1">
    <location>
        <begin position="11"/>
        <end position="18"/>
    </location>
    <ligand>
        <name>substrate</name>
    </ligand>
</feature>
<organism evidence="3 4">
    <name type="scientific">Cutibacterium acnes</name>
    <name type="common">Propionibacterium acnes</name>
    <dbReference type="NCBI Taxonomy" id="1747"/>
    <lineage>
        <taxon>Bacteria</taxon>
        <taxon>Bacillati</taxon>
        <taxon>Actinomycetota</taxon>
        <taxon>Actinomycetes</taxon>
        <taxon>Propionibacteriales</taxon>
        <taxon>Propionibacteriaceae</taxon>
        <taxon>Cutibacterium</taxon>
    </lineage>
</organism>
<dbReference type="PANTHER" id="PTHR48100">
    <property type="entry name" value="BROAD-SPECIFICITY PHOSPHATASE YOR283W-RELATED"/>
    <property type="match status" value="1"/>
</dbReference>
<dbReference type="GO" id="GO:0016791">
    <property type="term" value="F:phosphatase activity"/>
    <property type="evidence" value="ECO:0007669"/>
    <property type="project" value="TreeGrafter"/>
</dbReference>
<gene>
    <name evidence="3" type="ORF">B1B09_01485</name>
    <name evidence="2" type="ORF">DXN06_03410</name>
</gene>
<dbReference type="SMART" id="SM00855">
    <property type="entry name" value="PGAM"/>
    <property type="match status" value="1"/>
</dbReference>
<dbReference type="OrthoDB" id="4697614at2"/>
<dbReference type="CDD" id="cd07067">
    <property type="entry name" value="HP_PGM_like"/>
    <property type="match status" value="1"/>
</dbReference>
<dbReference type="PANTHER" id="PTHR48100:SF62">
    <property type="entry name" value="GLUCOSYL-3-PHOSPHOGLYCERATE PHOSPHATASE"/>
    <property type="match status" value="1"/>
</dbReference>
<dbReference type="EMBL" id="CP031442">
    <property type="protein sequence ID" value="AXM06304.1"/>
    <property type="molecule type" value="Genomic_DNA"/>
</dbReference>
<evidence type="ECO:0000313" key="5">
    <source>
        <dbReference type="Proteomes" id="UP000256621"/>
    </source>
</evidence>
<dbReference type="InterPro" id="IPR050275">
    <property type="entry name" value="PGM_Phosphatase"/>
</dbReference>
<dbReference type="RefSeq" id="WP_002515504.1">
    <property type="nucleotide sequence ID" value="NZ_AP019664.1"/>
</dbReference>
<dbReference type="Proteomes" id="UP000256621">
    <property type="component" value="Chromosome"/>
</dbReference>
<protein>
    <submittedName>
        <fullName evidence="3">Histidine phosphatase family protein</fullName>
    </submittedName>
</protein>
<sequence length="223" mass="24068">MSDRTRLVFVRHGRTAFNVEGRLQGRLDMPLDEVGRRQAFTVAQVIAAMEPDAIIASPLQRARDTAQAIGACAGLGVQLDDRLIEIDVGRWSGQRAADLRRNDPEYAAGVVSPIDYRRADGETASEVADRIVAVCQDVVAQYAGGTIILVAHGFALRTGICWLLGGDYGASRCLGGLDNCSWSIVDHLPEDVVEARGFLSPWRLMAYNCGVPVPVDVDFAKGA</sequence>
<dbReference type="Pfam" id="PF00300">
    <property type="entry name" value="His_Phos_1"/>
    <property type="match status" value="1"/>
</dbReference>
<dbReference type="InterPro" id="IPR029033">
    <property type="entry name" value="His_PPase_superfam"/>
</dbReference>
<reference evidence="3 4" key="1">
    <citation type="submission" date="2017-02" db="EMBL/GenBank/DDBJ databases">
        <title>Prevalence of linear plasmids in Cutibacterium acnes isolates obtained from cancerous prostatic tissue.</title>
        <authorList>
            <person name="Davidsson S."/>
            <person name="Bruggemann H."/>
        </authorList>
    </citation>
    <scope>NUCLEOTIDE SEQUENCE [LARGE SCALE GENOMIC DNA]</scope>
    <source>
        <strain evidence="3 4">11-78</strain>
    </source>
</reference>
<feature type="binding site" evidence="1">
    <location>
        <position position="61"/>
    </location>
    <ligand>
        <name>substrate</name>
    </ligand>
</feature>
<dbReference type="InterPro" id="IPR013078">
    <property type="entry name" value="His_Pase_superF_clade-1"/>
</dbReference>
<dbReference type="SUPFAM" id="SSF53254">
    <property type="entry name" value="Phosphoglycerate mutase-like"/>
    <property type="match status" value="1"/>
</dbReference>
<dbReference type="GO" id="GO:0005737">
    <property type="term" value="C:cytoplasm"/>
    <property type="evidence" value="ECO:0007669"/>
    <property type="project" value="TreeGrafter"/>
</dbReference>